<evidence type="ECO:0000313" key="2">
    <source>
        <dbReference type="Proteomes" id="UP000821845"/>
    </source>
</evidence>
<name>A0ACB7TA91_HYAAI</name>
<evidence type="ECO:0000313" key="1">
    <source>
        <dbReference type="EMBL" id="KAH6942919.1"/>
    </source>
</evidence>
<reference evidence="1" key="1">
    <citation type="submission" date="2020-05" db="EMBL/GenBank/DDBJ databases">
        <title>Large-scale comparative analyses of tick genomes elucidate their genetic diversity and vector capacities.</title>
        <authorList>
            <person name="Jia N."/>
            <person name="Wang J."/>
            <person name="Shi W."/>
            <person name="Du L."/>
            <person name="Sun Y."/>
            <person name="Zhan W."/>
            <person name="Jiang J."/>
            <person name="Wang Q."/>
            <person name="Zhang B."/>
            <person name="Ji P."/>
            <person name="Sakyi L.B."/>
            <person name="Cui X."/>
            <person name="Yuan T."/>
            <person name="Jiang B."/>
            <person name="Yang W."/>
            <person name="Lam T.T.-Y."/>
            <person name="Chang Q."/>
            <person name="Ding S."/>
            <person name="Wang X."/>
            <person name="Zhu J."/>
            <person name="Ruan X."/>
            <person name="Zhao L."/>
            <person name="Wei J."/>
            <person name="Que T."/>
            <person name="Du C."/>
            <person name="Cheng J."/>
            <person name="Dai P."/>
            <person name="Han X."/>
            <person name="Huang E."/>
            <person name="Gao Y."/>
            <person name="Liu J."/>
            <person name="Shao H."/>
            <person name="Ye R."/>
            <person name="Li L."/>
            <person name="Wei W."/>
            <person name="Wang X."/>
            <person name="Wang C."/>
            <person name="Yang T."/>
            <person name="Huo Q."/>
            <person name="Li W."/>
            <person name="Guo W."/>
            <person name="Chen H."/>
            <person name="Zhou L."/>
            <person name="Ni X."/>
            <person name="Tian J."/>
            <person name="Zhou Y."/>
            <person name="Sheng Y."/>
            <person name="Liu T."/>
            <person name="Pan Y."/>
            <person name="Xia L."/>
            <person name="Li J."/>
            <person name="Zhao F."/>
            <person name="Cao W."/>
        </authorList>
    </citation>
    <scope>NUCLEOTIDE SEQUENCE</scope>
    <source>
        <strain evidence="1">Hyas-2018</strain>
    </source>
</reference>
<sequence>MGRLATPVSSQLATDVPPVFQHLFDGELGLVRDFIHLVKRRQHIAPVSAKLRRLPLALRQQVAKVESIASTSSPSRPVKVWMDLDDCRALIVLEVAGWMPFMFVKLDDDDVQKMEATFCEFLEKAHRIVEELTKAAIRFEPIDRSSELKFIEGYGYRPDDAKERFIEVQSLTQRRDILVDMRDVFMTERKLRWDKLDGVVTEFLPDDEPIDDVNCAEINVTTARPPRQL</sequence>
<dbReference type="Proteomes" id="UP000821845">
    <property type="component" value="Chromosome 10"/>
</dbReference>
<comment type="caution">
    <text evidence="1">The sequence shown here is derived from an EMBL/GenBank/DDBJ whole genome shotgun (WGS) entry which is preliminary data.</text>
</comment>
<protein>
    <submittedName>
        <fullName evidence="1">Uncharacterized protein</fullName>
    </submittedName>
</protein>
<accession>A0ACB7TA91</accession>
<keyword evidence="2" id="KW-1185">Reference proteome</keyword>
<dbReference type="EMBL" id="CM023490">
    <property type="protein sequence ID" value="KAH6942919.1"/>
    <property type="molecule type" value="Genomic_DNA"/>
</dbReference>
<proteinExistence type="predicted"/>
<organism evidence="1 2">
    <name type="scientific">Hyalomma asiaticum</name>
    <name type="common">Tick</name>
    <dbReference type="NCBI Taxonomy" id="266040"/>
    <lineage>
        <taxon>Eukaryota</taxon>
        <taxon>Metazoa</taxon>
        <taxon>Ecdysozoa</taxon>
        <taxon>Arthropoda</taxon>
        <taxon>Chelicerata</taxon>
        <taxon>Arachnida</taxon>
        <taxon>Acari</taxon>
        <taxon>Parasitiformes</taxon>
        <taxon>Ixodida</taxon>
        <taxon>Ixodoidea</taxon>
        <taxon>Ixodidae</taxon>
        <taxon>Hyalomminae</taxon>
        <taxon>Hyalomma</taxon>
    </lineage>
</organism>
<gene>
    <name evidence="1" type="ORF">HPB50_011955</name>
</gene>